<dbReference type="SMART" id="SM01052">
    <property type="entry name" value="CAP_GLY"/>
    <property type="match status" value="1"/>
</dbReference>
<dbReference type="AlphaFoldDB" id="A0AAD3HP82"/>
<comment type="caution">
    <text evidence="9">The sequence shown here is derived from an EMBL/GenBank/DDBJ whole genome shotgun (WGS) entry which is preliminary data.</text>
</comment>
<accession>A0AAD3HP82</accession>
<dbReference type="SUPFAM" id="SSF52058">
    <property type="entry name" value="L domain-like"/>
    <property type="match status" value="1"/>
</dbReference>
<keyword evidence="5" id="KW-0677">Repeat</keyword>
<feature type="region of interest" description="Disordered" evidence="7">
    <location>
        <begin position="311"/>
        <end position="406"/>
    </location>
</feature>
<feature type="compositionally biased region" description="Low complexity" evidence="7">
    <location>
        <begin position="320"/>
        <end position="383"/>
    </location>
</feature>
<dbReference type="InterPro" id="IPR000938">
    <property type="entry name" value="CAP-Gly_domain"/>
</dbReference>
<evidence type="ECO:0000256" key="3">
    <source>
        <dbReference type="ARBA" id="ARBA00022490"/>
    </source>
</evidence>
<protein>
    <recommendedName>
        <fullName evidence="8">CAP-Gly domain-containing protein</fullName>
    </recommendedName>
</protein>
<dbReference type="PROSITE" id="PS50245">
    <property type="entry name" value="CAP_GLY_2"/>
    <property type="match status" value="1"/>
</dbReference>
<keyword evidence="3" id="KW-0963">Cytoplasm</keyword>
<comment type="subcellular location">
    <subcellularLocation>
        <location evidence="1">Cytoplasm</location>
        <location evidence="1">Cytoskeleton</location>
        <location evidence="1">Cilium axoneme</location>
    </subcellularLocation>
</comment>
<evidence type="ECO:0000256" key="2">
    <source>
        <dbReference type="ARBA" id="ARBA00006286"/>
    </source>
</evidence>
<dbReference type="PROSITE" id="PS00845">
    <property type="entry name" value="CAP_GLY_1"/>
    <property type="match status" value="1"/>
</dbReference>
<evidence type="ECO:0000256" key="6">
    <source>
        <dbReference type="ARBA" id="ARBA00023186"/>
    </source>
</evidence>
<evidence type="ECO:0000256" key="1">
    <source>
        <dbReference type="ARBA" id="ARBA00004430"/>
    </source>
</evidence>
<name>A0AAD3HP82_9CHLO</name>
<dbReference type="EMBL" id="BMAR01000025">
    <property type="protein sequence ID" value="GFR48709.1"/>
    <property type="molecule type" value="Genomic_DNA"/>
</dbReference>
<evidence type="ECO:0000259" key="8">
    <source>
        <dbReference type="PROSITE" id="PS50245"/>
    </source>
</evidence>
<organism evidence="9 10">
    <name type="scientific">Astrephomene gubernaculifera</name>
    <dbReference type="NCBI Taxonomy" id="47775"/>
    <lineage>
        <taxon>Eukaryota</taxon>
        <taxon>Viridiplantae</taxon>
        <taxon>Chlorophyta</taxon>
        <taxon>core chlorophytes</taxon>
        <taxon>Chlorophyceae</taxon>
        <taxon>CS clade</taxon>
        <taxon>Chlamydomonadales</taxon>
        <taxon>Astrephomenaceae</taxon>
        <taxon>Astrephomene</taxon>
    </lineage>
</organism>
<dbReference type="Proteomes" id="UP001054857">
    <property type="component" value="Unassembled WGS sequence"/>
</dbReference>
<dbReference type="InterPro" id="IPR032675">
    <property type="entry name" value="LRR_dom_sf"/>
</dbReference>
<evidence type="ECO:0000256" key="5">
    <source>
        <dbReference type="ARBA" id="ARBA00022737"/>
    </source>
</evidence>
<dbReference type="PANTHER" id="PTHR45973">
    <property type="entry name" value="PROTEIN PHOSPHATASE 1 REGULATORY SUBUNIT SDS22-RELATED"/>
    <property type="match status" value="1"/>
</dbReference>
<evidence type="ECO:0000256" key="7">
    <source>
        <dbReference type="SAM" id="MobiDB-lite"/>
    </source>
</evidence>
<dbReference type="InterPro" id="IPR029071">
    <property type="entry name" value="Ubiquitin-like_domsf"/>
</dbReference>
<dbReference type="GO" id="GO:0005930">
    <property type="term" value="C:axoneme"/>
    <property type="evidence" value="ECO:0007669"/>
    <property type="project" value="UniProtKB-SubCell"/>
</dbReference>
<proteinExistence type="inferred from homology"/>
<feature type="compositionally biased region" description="Acidic residues" evidence="7">
    <location>
        <begin position="397"/>
        <end position="406"/>
    </location>
</feature>
<evidence type="ECO:0000256" key="4">
    <source>
        <dbReference type="ARBA" id="ARBA00022614"/>
    </source>
</evidence>
<evidence type="ECO:0000313" key="9">
    <source>
        <dbReference type="EMBL" id="GFR48709.1"/>
    </source>
</evidence>
<dbReference type="Pfam" id="PF01302">
    <property type="entry name" value="CAP_GLY"/>
    <property type="match status" value="1"/>
</dbReference>
<dbReference type="InterPro" id="IPR036859">
    <property type="entry name" value="CAP-Gly_dom_sf"/>
</dbReference>
<dbReference type="InterPro" id="IPR044079">
    <property type="entry name" value="Ubl_TBCE"/>
</dbReference>
<feature type="domain" description="CAP-Gly" evidence="8">
    <location>
        <begin position="23"/>
        <end position="68"/>
    </location>
</feature>
<feature type="region of interest" description="Disordered" evidence="7">
    <location>
        <begin position="487"/>
        <end position="506"/>
    </location>
</feature>
<sequence>MATPSVGCRVRILKDYATVRYIGPVAKQEGTWVGVEWDDPSRGKHDGSTGGIRYFECKASGNAGSFVRIERVSFGVSVLEALRARYNNETAEHGEEVKEDELYVHTSRNRRVRVQLVGEEKIQQKQRQIHALESARLVGLDVAFVDAASALSSSLPALTSLDLTCNLLTNWAAVEQLATALPNLSALNLSENRIQIQIQIPTAEQTAEEQKETVAGEVQPAASTQNTEPSAGEAAAALAPVPAAATAATTATALPPQPPAPRRGVLLPGLRVLVLNDCGISWQDVLQVAPQLPSLQELHCCGNSIPSLHPAPHHLRHSSSRASTAAAAAATTTTPPALPPTQQEAEGQQPLQQPQQQATVINQEDGSPQQQPQPQQQGQVQEGDGSGGEQAANDVQSECDDEAGGNDDEAAAELLASLFPRLQVLTLEEVGLRGWSQLLPLRRLPALTRLHLAGNPRITHVRYPDAAAAAAVPAAAAVAAPGAAAATESQPSTSSPSASDSPAAAVAAAAPDPTTAAVPAAAAAAASVSFPRLTALFLGGCGIADWGSVDQLDRFPELKEVRLTGNPVLALSRTGGRFEVIGRVSRLRHLNGAEVRPRERRDSELRYLQHIAAEMEAAAAAGDETSRAAVRAAHPRLRALMEVYGSVLATAARGGPGGPGGSLAASTVELKLTCVAAAAQAKMGTQVKKLPRTTTVSALRLLCERLFKVPADRMALFLRAPGDPLPEDLGGSELEDRPLAFFGVQAGYEVLVDEVDPGEVRAAGERSRQQAAAAHEQRLAEQLRAAERMQAEVARNMGAPQQQQ</sequence>
<comment type="similarity">
    <text evidence="2">Belongs to the TBCE family.</text>
</comment>
<reference evidence="9 10" key="1">
    <citation type="journal article" date="2021" name="Sci. Rep.">
        <title>Genome sequencing of the multicellular alga Astrephomene provides insights into convergent evolution of germ-soma differentiation.</title>
        <authorList>
            <person name="Yamashita S."/>
            <person name="Yamamoto K."/>
            <person name="Matsuzaki R."/>
            <person name="Suzuki S."/>
            <person name="Yamaguchi H."/>
            <person name="Hirooka S."/>
            <person name="Minakuchi Y."/>
            <person name="Miyagishima S."/>
            <person name="Kawachi M."/>
            <person name="Toyoda A."/>
            <person name="Nozaki H."/>
        </authorList>
    </citation>
    <scope>NUCLEOTIDE SEQUENCE [LARGE SCALE GENOMIC DNA]</scope>
    <source>
        <strain evidence="9 10">NIES-4017</strain>
    </source>
</reference>
<dbReference type="SUPFAM" id="SSF54236">
    <property type="entry name" value="Ubiquitin-like"/>
    <property type="match status" value="1"/>
</dbReference>
<dbReference type="Gene3D" id="3.80.10.10">
    <property type="entry name" value="Ribonuclease Inhibitor"/>
    <property type="match status" value="3"/>
</dbReference>
<dbReference type="PANTHER" id="PTHR45973:SF35">
    <property type="entry name" value="LEUCINE-RICH REPEAT-CONTAINING PROTEIN 43"/>
    <property type="match status" value="1"/>
</dbReference>
<feature type="region of interest" description="Disordered" evidence="7">
    <location>
        <begin position="207"/>
        <end position="238"/>
    </location>
</feature>
<gene>
    <name evidence="9" type="ORF">Agub_g10665</name>
</gene>
<dbReference type="Gene3D" id="3.10.20.90">
    <property type="entry name" value="Phosphatidylinositol 3-kinase Catalytic Subunit, Chain A, domain 1"/>
    <property type="match status" value="1"/>
</dbReference>
<keyword evidence="10" id="KW-1185">Reference proteome</keyword>
<keyword evidence="4" id="KW-0433">Leucine-rich repeat</keyword>
<evidence type="ECO:0000313" key="10">
    <source>
        <dbReference type="Proteomes" id="UP001054857"/>
    </source>
</evidence>
<dbReference type="Gene3D" id="2.30.30.190">
    <property type="entry name" value="CAP Gly-rich-like domain"/>
    <property type="match status" value="1"/>
</dbReference>
<dbReference type="SUPFAM" id="SSF74924">
    <property type="entry name" value="Cap-Gly domain"/>
    <property type="match status" value="1"/>
</dbReference>
<dbReference type="CDD" id="cd17044">
    <property type="entry name" value="Ubl_TBCE"/>
    <property type="match status" value="1"/>
</dbReference>
<dbReference type="InterPro" id="IPR050576">
    <property type="entry name" value="Cilia_flagella_integrity"/>
</dbReference>
<keyword evidence="6" id="KW-0143">Chaperone</keyword>